<proteinExistence type="predicted"/>
<keyword evidence="3" id="KW-1185">Reference proteome</keyword>
<feature type="compositionally biased region" description="Polar residues" evidence="1">
    <location>
        <begin position="61"/>
        <end position="88"/>
    </location>
</feature>
<comment type="caution">
    <text evidence="2">The sequence shown here is derived from an EMBL/GenBank/DDBJ whole genome shotgun (WGS) entry which is preliminary data.</text>
</comment>
<protein>
    <submittedName>
        <fullName evidence="2">Uncharacterized protein</fullName>
    </submittedName>
</protein>
<evidence type="ECO:0000313" key="2">
    <source>
        <dbReference type="EMBL" id="CAB1434468.1"/>
    </source>
</evidence>
<reference evidence="2" key="1">
    <citation type="submission" date="2020-03" db="EMBL/GenBank/DDBJ databases">
        <authorList>
            <person name="Weist P."/>
        </authorList>
    </citation>
    <scope>NUCLEOTIDE SEQUENCE</scope>
</reference>
<gene>
    <name evidence="2" type="ORF">PLEPLA_LOCUS22513</name>
</gene>
<name>A0A9N7UPA2_PLEPL</name>
<feature type="region of interest" description="Disordered" evidence="1">
    <location>
        <begin position="58"/>
        <end position="126"/>
    </location>
</feature>
<accession>A0A9N7UPA2</accession>
<organism evidence="2 3">
    <name type="scientific">Pleuronectes platessa</name>
    <name type="common">European plaice</name>
    <dbReference type="NCBI Taxonomy" id="8262"/>
    <lineage>
        <taxon>Eukaryota</taxon>
        <taxon>Metazoa</taxon>
        <taxon>Chordata</taxon>
        <taxon>Craniata</taxon>
        <taxon>Vertebrata</taxon>
        <taxon>Euteleostomi</taxon>
        <taxon>Actinopterygii</taxon>
        <taxon>Neopterygii</taxon>
        <taxon>Teleostei</taxon>
        <taxon>Neoteleostei</taxon>
        <taxon>Acanthomorphata</taxon>
        <taxon>Carangaria</taxon>
        <taxon>Pleuronectiformes</taxon>
        <taxon>Pleuronectoidei</taxon>
        <taxon>Pleuronectidae</taxon>
        <taxon>Pleuronectes</taxon>
    </lineage>
</organism>
<evidence type="ECO:0000313" key="3">
    <source>
        <dbReference type="Proteomes" id="UP001153269"/>
    </source>
</evidence>
<dbReference type="EMBL" id="CADEAL010001668">
    <property type="protein sequence ID" value="CAB1434468.1"/>
    <property type="molecule type" value="Genomic_DNA"/>
</dbReference>
<feature type="compositionally biased region" description="Low complexity" evidence="1">
    <location>
        <begin position="89"/>
        <end position="103"/>
    </location>
</feature>
<dbReference type="AlphaFoldDB" id="A0A9N7UPA2"/>
<feature type="region of interest" description="Disordered" evidence="1">
    <location>
        <begin position="15"/>
        <end position="34"/>
    </location>
</feature>
<sequence length="211" mass="23502">MAGSEACLLLASDNMLLGGPARSSPSPKKSFGKHRLRFSTDSLLRRFRVKLPWRHEAPHQVSIQRSSPGAEENSQVALISSSDMSSCQPAATPASPSTPFHTPGTPPPDTDEPTNNHLSKFSHRKDNRAVMDLSERTSLRWSLKKLLPLEPFQLQSVLHPTLTPECLSSFIPVQTLKEQDSRTRISGFQEEEGPLHDYITMEEELFGKDVM</sequence>
<dbReference type="Proteomes" id="UP001153269">
    <property type="component" value="Unassembled WGS sequence"/>
</dbReference>
<evidence type="ECO:0000256" key="1">
    <source>
        <dbReference type="SAM" id="MobiDB-lite"/>
    </source>
</evidence>